<dbReference type="InterPro" id="IPR036366">
    <property type="entry name" value="PGBDSf"/>
</dbReference>
<dbReference type="PANTHER" id="PTHR11319">
    <property type="entry name" value="G PROTEIN-COUPLED RECEPTOR-RELATED"/>
    <property type="match status" value="1"/>
</dbReference>
<dbReference type="Pfam" id="PF01471">
    <property type="entry name" value="PG_binding_1"/>
    <property type="match status" value="1"/>
</dbReference>
<evidence type="ECO:0000313" key="3">
    <source>
        <dbReference type="Proteomes" id="UP000251717"/>
    </source>
</evidence>
<dbReference type="SUPFAM" id="SSF47090">
    <property type="entry name" value="PGBD-like"/>
    <property type="match status" value="1"/>
</dbReference>
<feature type="domain" description="Peptidoglycan binding-like" evidence="1">
    <location>
        <begin position="575"/>
        <end position="634"/>
    </location>
</feature>
<sequence length="637" mass="69308">MKFKKSFSTLILLLCVLFTMTCAFAGDVNDTMAVSLDNSQMEMSQDDENSEVIFADEAQTIGETDDGTFAALESKINAGYGSTITLENNYTYEGSGYTNGIKIERSITIDGKGHTIDADGKARIFDVENGVVTLKNIVFKNGYQSFFYGGGAVRVKTIDCVIDNCTFIDNSAPKGGAIEYQGGWNNVTNCTFIGNYAQQGGSAIYLGAANCMSISRCLFIGNEIGGSQADSSKINNNIFIFSGASFDFTFNLDLNNNWFGNNAYYYDEAPQDNMNAWLFLNATAEPDEIPFSGTSDVTFKLYLYNASSGKVLDYDNSLLPEFLMTLFASNGKLSDYENVTLGQKVQFTGTALGVGTVGLAMDDYSFEIEIPITQMKTEIAADDVTSSYNDNKNLVITLKDANGKPVAGASISVDLKGVKKYTTDAKGQVKVSTKGLAPDKYVAKIAFAGNDNYTASSKEVKVTVNKLASKITAKAKTFKTTVKTKKFTVTLKDETGKSIKKAQVTLKVNGKTYEATTNSKGKATFKIAKLTKKGTYKATVTFKGDAYYNKATKKVNIKVKAAFKTVSKGSKDKATVKKIQRALKKNGYYLSYKGHYLMVDGIYHDCTVRAVKQFQKAKGLKVTGKVDEKTAKKLGII</sequence>
<reference evidence="2 3" key="1">
    <citation type="submission" date="2017-03" db="EMBL/GenBank/DDBJ databases">
        <title>Genome sequence of Methanobrevibacter thaueri.</title>
        <authorList>
            <person name="Poehlein A."/>
            <person name="Seedorf H."/>
            <person name="Daniel R."/>
        </authorList>
    </citation>
    <scope>NUCLEOTIDE SEQUENCE [LARGE SCALE GENOMIC DNA]</scope>
    <source>
        <strain evidence="2 3">DSM 11995</strain>
    </source>
</reference>
<comment type="caution">
    <text evidence="2">The sequence shown here is derived from an EMBL/GenBank/DDBJ whole genome shotgun (WGS) entry which is preliminary data.</text>
</comment>
<dbReference type="AlphaFoldDB" id="A0A315XL96"/>
<proteinExistence type="predicted"/>
<organism evidence="2 3">
    <name type="scientific">Methanobrevibacter thaueri</name>
    <dbReference type="NCBI Taxonomy" id="190975"/>
    <lineage>
        <taxon>Archaea</taxon>
        <taxon>Methanobacteriati</taxon>
        <taxon>Methanobacteriota</taxon>
        <taxon>Methanomada group</taxon>
        <taxon>Methanobacteria</taxon>
        <taxon>Methanobacteriales</taxon>
        <taxon>Methanobacteriaceae</taxon>
        <taxon>Methanobrevibacter</taxon>
    </lineage>
</organism>
<name>A0A315XL96_9EURY</name>
<accession>A0A315XL96</accession>
<evidence type="ECO:0000259" key="1">
    <source>
        <dbReference type="Pfam" id="PF01471"/>
    </source>
</evidence>
<dbReference type="Gene3D" id="1.10.101.10">
    <property type="entry name" value="PGBD-like superfamily/PGBD"/>
    <property type="match status" value="1"/>
</dbReference>
<dbReference type="InterPro" id="IPR036365">
    <property type="entry name" value="PGBD-like_sf"/>
</dbReference>
<dbReference type="PANTHER" id="PTHR11319:SF35">
    <property type="entry name" value="OUTER MEMBRANE PROTEIN PMPC-RELATED"/>
    <property type="match status" value="1"/>
</dbReference>
<protein>
    <submittedName>
        <fullName evidence="2">Putative peptidoglycan binding domain protein</fullName>
    </submittedName>
</protein>
<dbReference type="EMBL" id="MZGS01000028">
    <property type="protein sequence ID" value="PWB85286.1"/>
    <property type="molecule type" value="Genomic_DNA"/>
</dbReference>
<gene>
    <name evidence="2" type="ORF">MBBTH_18850</name>
</gene>
<dbReference type="InterPro" id="IPR002477">
    <property type="entry name" value="Peptidoglycan-bd-like"/>
</dbReference>
<keyword evidence="3" id="KW-1185">Reference proteome</keyword>
<dbReference type="InterPro" id="IPR013783">
    <property type="entry name" value="Ig-like_fold"/>
</dbReference>
<dbReference type="InterPro" id="IPR011050">
    <property type="entry name" value="Pectin_lyase_fold/virulence"/>
</dbReference>
<dbReference type="Proteomes" id="UP000251717">
    <property type="component" value="Unassembled WGS sequence"/>
</dbReference>
<dbReference type="SUPFAM" id="SSF51126">
    <property type="entry name" value="Pectin lyase-like"/>
    <property type="match status" value="1"/>
</dbReference>
<dbReference type="Gene3D" id="2.60.40.10">
    <property type="entry name" value="Immunoglobulins"/>
    <property type="match status" value="2"/>
</dbReference>
<evidence type="ECO:0000313" key="2">
    <source>
        <dbReference type="EMBL" id="PWB85286.1"/>
    </source>
</evidence>